<evidence type="ECO:0000256" key="13">
    <source>
        <dbReference type="SAM" id="Phobius"/>
    </source>
</evidence>
<evidence type="ECO:0000256" key="8">
    <source>
        <dbReference type="ARBA" id="ARBA00022741"/>
    </source>
</evidence>
<evidence type="ECO:0000256" key="12">
    <source>
        <dbReference type="ARBA" id="ARBA00023136"/>
    </source>
</evidence>
<dbReference type="GO" id="GO:0007234">
    <property type="term" value="P:osmosensory signaling via phosphorelay pathway"/>
    <property type="evidence" value="ECO:0007669"/>
    <property type="project" value="TreeGrafter"/>
</dbReference>
<dbReference type="SUPFAM" id="SSF55874">
    <property type="entry name" value="ATPase domain of HSP90 chaperone/DNA topoisomerase II/histidine kinase"/>
    <property type="match status" value="1"/>
</dbReference>
<organism evidence="16 17">
    <name type="scientific">Listeria grandensis FSL F6-0971</name>
    <dbReference type="NCBI Taxonomy" id="1265819"/>
    <lineage>
        <taxon>Bacteria</taxon>
        <taxon>Bacillati</taxon>
        <taxon>Bacillota</taxon>
        <taxon>Bacilli</taxon>
        <taxon>Bacillales</taxon>
        <taxon>Listeriaceae</taxon>
        <taxon>Listeria</taxon>
    </lineage>
</organism>
<dbReference type="SMART" id="SM00388">
    <property type="entry name" value="HisKA"/>
    <property type="match status" value="1"/>
</dbReference>
<dbReference type="PROSITE" id="PS50885">
    <property type="entry name" value="HAMP"/>
    <property type="match status" value="1"/>
</dbReference>
<dbReference type="InterPro" id="IPR036890">
    <property type="entry name" value="HATPase_C_sf"/>
</dbReference>
<dbReference type="STRING" id="1265819.PGRAN_07166"/>
<dbReference type="InterPro" id="IPR003594">
    <property type="entry name" value="HATPase_dom"/>
</dbReference>
<evidence type="ECO:0000256" key="5">
    <source>
        <dbReference type="ARBA" id="ARBA00022475"/>
    </source>
</evidence>
<feature type="transmembrane region" description="Helical" evidence="13">
    <location>
        <begin position="12"/>
        <end position="35"/>
    </location>
</feature>
<evidence type="ECO:0000256" key="11">
    <source>
        <dbReference type="ARBA" id="ARBA00023012"/>
    </source>
</evidence>
<evidence type="ECO:0000313" key="16">
    <source>
        <dbReference type="EMBL" id="EUJ23667.1"/>
    </source>
</evidence>
<keyword evidence="9 16" id="KW-0418">Kinase</keyword>
<proteinExistence type="predicted"/>
<dbReference type="Gene3D" id="3.30.565.10">
    <property type="entry name" value="Histidine kinase-like ATPase, C-terminal domain"/>
    <property type="match status" value="1"/>
</dbReference>
<keyword evidence="17" id="KW-1185">Reference proteome</keyword>
<dbReference type="PANTHER" id="PTHR42878">
    <property type="entry name" value="TWO-COMPONENT HISTIDINE KINASE"/>
    <property type="match status" value="1"/>
</dbReference>
<keyword evidence="13" id="KW-0812">Transmembrane</keyword>
<comment type="subcellular location">
    <subcellularLocation>
        <location evidence="3">Cell membrane</location>
        <topology evidence="3">Multi-pass membrane protein</topology>
    </subcellularLocation>
    <subcellularLocation>
        <location evidence="2">Membrane raft</location>
        <topology evidence="2">Multi-pass membrane protein</topology>
    </subcellularLocation>
</comment>
<dbReference type="PATRIC" id="fig|1265819.5.peg.1432"/>
<evidence type="ECO:0000259" key="15">
    <source>
        <dbReference type="PROSITE" id="PS50885"/>
    </source>
</evidence>
<evidence type="ECO:0000256" key="3">
    <source>
        <dbReference type="ARBA" id="ARBA00004651"/>
    </source>
</evidence>
<reference evidence="16 17" key="1">
    <citation type="journal article" date="2014" name="Int. J. Syst. Evol. Microbiol.">
        <title>Listeria floridensis sp. nov., Listeria aquatica sp. nov., Listeria cornellensis sp. nov., Listeria riparia sp. nov. and Listeria grandensis sp. nov., from agricultural and natural environments.</title>
        <authorList>
            <person name="den Bakker H.C."/>
            <person name="Warchocki S."/>
            <person name="Wright E.M."/>
            <person name="Allred A.F."/>
            <person name="Ahlstrom C."/>
            <person name="Manuel C.S."/>
            <person name="Stasiewicz M.J."/>
            <person name="Burrell A."/>
            <person name="Roof S."/>
            <person name="Strawn L."/>
            <person name="Fortes E.D."/>
            <person name="Nightingale K.K."/>
            <person name="Kephart D."/>
            <person name="Wiedmann M."/>
        </authorList>
    </citation>
    <scope>NUCLEOTIDE SEQUENCE [LARGE SCALE GENOMIC DNA]</scope>
    <source>
        <strain evidence="17">FSL F6-971</strain>
    </source>
</reference>
<dbReference type="RefSeq" id="WP_036066028.1">
    <property type="nucleotide sequence ID" value="NZ_AODD01000008.1"/>
</dbReference>
<keyword evidence="8" id="KW-0547">Nucleotide-binding</keyword>
<dbReference type="GO" id="GO:0045121">
    <property type="term" value="C:membrane raft"/>
    <property type="evidence" value="ECO:0007669"/>
    <property type="project" value="UniProtKB-SubCell"/>
</dbReference>
<dbReference type="Pfam" id="PF00512">
    <property type="entry name" value="HisKA"/>
    <property type="match status" value="1"/>
</dbReference>
<feature type="domain" description="HAMP" evidence="15">
    <location>
        <begin position="71"/>
        <end position="127"/>
    </location>
</feature>
<accession>W7BC79</accession>
<dbReference type="InterPro" id="IPR050351">
    <property type="entry name" value="BphY/WalK/GraS-like"/>
</dbReference>
<feature type="transmembrane region" description="Helical" evidence="13">
    <location>
        <begin position="47"/>
        <end position="67"/>
    </location>
</feature>
<dbReference type="PRINTS" id="PR00344">
    <property type="entry name" value="BCTRLSENSOR"/>
</dbReference>
<dbReference type="PANTHER" id="PTHR42878:SF7">
    <property type="entry name" value="SENSOR HISTIDINE KINASE GLRK"/>
    <property type="match status" value="1"/>
</dbReference>
<dbReference type="Pfam" id="PF02518">
    <property type="entry name" value="HATPase_c"/>
    <property type="match status" value="1"/>
</dbReference>
<dbReference type="InterPro" id="IPR003661">
    <property type="entry name" value="HisK_dim/P_dom"/>
</dbReference>
<evidence type="ECO:0000313" key="17">
    <source>
        <dbReference type="Proteomes" id="UP000019253"/>
    </source>
</evidence>
<evidence type="ECO:0000256" key="2">
    <source>
        <dbReference type="ARBA" id="ARBA00004314"/>
    </source>
</evidence>
<evidence type="ECO:0000256" key="1">
    <source>
        <dbReference type="ARBA" id="ARBA00000085"/>
    </source>
</evidence>
<evidence type="ECO:0000256" key="10">
    <source>
        <dbReference type="ARBA" id="ARBA00022840"/>
    </source>
</evidence>
<name>W7BC79_9LIST</name>
<dbReference type="CDD" id="cd06225">
    <property type="entry name" value="HAMP"/>
    <property type="match status" value="1"/>
</dbReference>
<keyword evidence="10" id="KW-0067">ATP-binding</keyword>
<dbReference type="Proteomes" id="UP000019253">
    <property type="component" value="Unassembled WGS sequence"/>
</dbReference>
<protein>
    <recommendedName>
        <fullName evidence="4">histidine kinase</fullName>
        <ecNumber evidence="4">2.7.13.3</ecNumber>
    </recommendedName>
</protein>
<keyword evidence="6" id="KW-0597">Phosphoprotein</keyword>
<evidence type="ECO:0000256" key="9">
    <source>
        <dbReference type="ARBA" id="ARBA00022777"/>
    </source>
</evidence>
<dbReference type="FunFam" id="1.10.287.130:FF:000001">
    <property type="entry name" value="Two-component sensor histidine kinase"/>
    <property type="match status" value="1"/>
</dbReference>
<dbReference type="InterPro" id="IPR036097">
    <property type="entry name" value="HisK_dim/P_sf"/>
</dbReference>
<evidence type="ECO:0000256" key="6">
    <source>
        <dbReference type="ARBA" id="ARBA00022553"/>
    </source>
</evidence>
<dbReference type="SUPFAM" id="SSF47384">
    <property type="entry name" value="Homodimeric domain of signal transducing histidine kinase"/>
    <property type="match status" value="1"/>
</dbReference>
<dbReference type="SMART" id="SM00387">
    <property type="entry name" value="HATPase_c"/>
    <property type="match status" value="1"/>
</dbReference>
<keyword evidence="11" id="KW-0902">Two-component regulatory system</keyword>
<gene>
    <name evidence="16" type="ORF">PGRAN_07166</name>
</gene>
<keyword evidence="13" id="KW-1133">Transmembrane helix</keyword>
<sequence>MNASSLKKVSRFSWIGYIGVLLALGGFAMLPAVMFGADILKESGPYIGWYILYWAIIAAIFCFFTGYQKYMAFDKPMRELSQATKQVAEGDFTVYLKPMHKADKYNYIDVMFQDFNKMVEALGSLETMKTNFVADVSHEIKTPLSIVQNYATALKNEAIGPEIRKEYVETIITASQSLSVLVTNILNLNKLENQGIQLPDEPYDVCRQLSDTILSFDNLLEKKGISVEVDMEEQVSIYADPDLMEIVWRNLLSNAWKFTEPGGVIRCKQTSTENSVSVAISDTGCGMDEETRKRIFEKFYQGDSSHSKEGNGLGLALSLQVIKLMGGTITVMSELGEGATFIVTLNARY</sequence>
<dbReference type="InterPro" id="IPR003660">
    <property type="entry name" value="HAMP_dom"/>
</dbReference>
<dbReference type="GO" id="GO:0000155">
    <property type="term" value="F:phosphorelay sensor kinase activity"/>
    <property type="evidence" value="ECO:0007669"/>
    <property type="project" value="InterPro"/>
</dbReference>
<keyword evidence="7" id="KW-0808">Transferase</keyword>
<dbReference type="InterPro" id="IPR004358">
    <property type="entry name" value="Sig_transdc_His_kin-like_C"/>
</dbReference>
<dbReference type="AlphaFoldDB" id="W7BC79"/>
<dbReference type="FunFam" id="3.30.565.10:FF:000023">
    <property type="entry name" value="PAS domain-containing sensor histidine kinase"/>
    <property type="match status" value="1"/>
</dbReference>
<dbReference type="Gene3D" id="6.10.340.10">
    <property type="match status" value="1"/>
</dbReference>
<feature type="domain" description="Histidine kinase" evidence="14">
    <location>
        <begin position="135"/>
        <end position="349"/>
    </location>
</feature>
<comment type="catalytic activity">
    <reaction evidence="1">
        <text>ATP + protein L-histidine = ADP + protein N-phospho-L-histidine.</text>
        <dbReference type="EC" id="2.7.13.3"/>
    </reaction>
</comment>
<dbReference type="InterPro" id="IPR005467">
    <property type="entry name" value="His_kinase_dom"/>
</dbReference>
<keyword evidence="5" id="KW-1003">Cell membrane</keyword>
<dbReference type="GO" id="GO:0005886">
    <property type="term" value="C:plasma membrane"/>
    <property type="evidence" value="ECO:0007669"/>
    <property type="project" value="UniProtKB-SubCell"/>
</dbReference>
<dbReference type="GO" id="GO:0005524">
    <property type="term" value="F:ATP binding"/>
    <property type="evidence" value="ECO:0007669"/>
    <property type="project" value="UniProtKB-KW"/>
</dbReference>
<evidence type="ECO:0000259" key="14">
    <source>
        <dbReference type="PROSITE" id="PS50109"/>
    </source>
</evidence>
<dbReference type="PROSITE" id="PS50109">
    <property type="entry name" value="HIS_KIN"/>
    <property type="match status" value="1"/>
</dbReference>
<dbReference type="GO" id="GO:0000156">
    <property type="term" value="F:phosphorelay response regulator activity"/>
    <property type="evidence" value="ECO:0007669"/>
    <property type="project" value="TreeGrafter"/>
</dbReference>
<dbReference type="EMBL" id="AODD01000008">
    <property type="protein sequence ID" value="EUJ23667.1"/>
    <property type="molecule type" value="Genomic_DNA"/>
</dbReference>
<evidence type="ECO:0000256" key="4">
    <source>
        <dbReference type="ARBA" id="ARBA00012438"/>
    </source>
</evidence>
<dbReference type="OrthoDB" id="9813151at2"/>
<dbReference type="CDD" id="cd00082">
    <property type="entry name" value="HisKA"/>
    <property type="match status" value="1"/>
</dbReference>
<keyword evidence="12 13" id="KW-0472">Membrane</keyword>
<dbReference type="Gene3D" id="1.10.287.130">
    <property type="match status" value="1"/>
</dbReference>
<evidence type="ECO:0000256" key="7">
    <source>
        <dbReference type="ARBA" id="ARBA00022679"/>
    </source>
</evidence>
<dbReference type="GO" id="GO:0030295">
    <property type="term" value="F:protein kinase activator activity"/>
    <property type="evidence" value="ECO:0007669"/>
    <property type="project" value="TreeGrafter"/>
</dbReference>
<dbReference type="EC" id="2.7.13.3" evidence="4"/>
<comment type="caution">
    <text evidence="16">The sequence shown here is derived from an EMBL/GenBank/DDBJ whole genome shotgun (WGS) entry which is preliminary data.</text>
</comment>